<dbReference type="KEGG" id="bpor:BPO_2281"/>
<keyword evidence="3" id="KW-0633">Potassium transport</keyword>
<reference evidence="14" key="1">
    <citation type="submission" date="2023-10" db="EMBL/GenBank/DDBJ databases">
        <title>Characterization and whole genome sequencing of a novel strain of Bergeyella porcorum QD2021 isolated from pig.</title>
        <authorList>
            <person name="Liu G."/>
            <person name="Chen C."/>
            <person name="Han X."/>
        </authorList>
    </citation>
    <scope>NUCLEOTIDE SEQUENCE</scope>
    <source>
        <strain evidence="14">QD2021</strain>
    </source>
</reference>
<keyword evidence="9" id="KW-0406">Ion transport</keyword>
<evidence type="ECO:0000256" key="8">
    <source>
        <dbReference type="ARBA" id="ARBA00022989"/>
    </source>
</evidence>
<proteinExistence type="predicted"/>
<keyword evidence="8 12" id="KW-1133">Transmembrane helix</keyword>
<keyword evidence="4 12" id="KW-0812">Transmembrane</keyword>
<feature type="transmembrane region" description="Helical" evidence="12">
    <location>
        <begin position="70"/>
        <end position="89"/>
    </location>
</feature>
<dbReference type="Proteomes" id="UP001432059">
    <property type="component" value="Chromosome"/>
</dbReference>
<keyword evidence="11" id="KW-0407">Ion channel</keyword>
<dbReference type="EMBL" id="CP136426">
    <property type="protein sequence ID" value="WOC52928.1"/>
    <property type="molecule type" value="Genomic_DNA"/>
</dbReference>
<keyword evidence="10 12" id="KW-0472">Membrane</keyword>
<dbReference type="GO" id="GO:0005249">
    <property type="term" value="F:voltage-gated potassium channel activity"/>
    <property type="evidence" value="ECO:0007669"/>
    <property type="project" value="InterPro"/>
</dbReference>
<dbReference type="Gene3D" id="1.10.287.70">
    <property type="match status" value="1"/>
</dbReference>
<evidence type="ECO:0000259" key="13">
    <source>
        <dbReference type="Pfam" id="PF00520"/>
    </source>
</evidence>
<protein>
    <submittedName>
        <fullName evidence="14">Ion transporter</fullName>
    </submittedName>
</protein>
<dbReference type="InterPro" id="IPR028325">
    <property type="entry name" value="VG_K_chnl"/>
</dbReference>
<evidence type="ECO:0000313" key="14">
    <source>
        <dbReference type="EMBL" id="WOC52928.1"/>
    </source>
</evidence>
<evidence type="ECO:0000256" key="5">
    <source>
        <dbReference type="ARBA" id="ARBA00022826"/>
    </source>
</evidence>
<keyword evidence="15" id="KW-1185">Reference proteome</keyword>
<evidence type="ECO:0000256" key="11">
    <source>
        <dbReference type="ARBA" id="ARBA00023303"/>
    </source>
</evidence>
<dbReference type="InterPro" id="IPR005821">
    <property type="entry name" value="Ion_trans_dom"/>
</dbReference>
<evidence type="ECO:0000256" key="1">
    <source>
        <dbReference type="ARBA" id="ARBA00004141"/>
    </source>
</evidence>
<evidence type="ECO:0000256" key="2">
    <source>
        <dbReference type="ARBA" id="ARBA00022448"/>
    </source>
</evidence>
<dbReference type="PANTHER" id="PTHR11537:SF254">
    <property type="entry name" value="POTASSIUM VOLTAGE-GATED CHANNEL PROTEIN SHAB"/>
    <property type="match status" value="1"/>
</dbReference>
<dbReference type="GO" id="GO:0001508">
    <property type="term" value="P:action potential"/>
    <property type="evidence" value="ECO:0007669"/>
    <property type="project" value="TreeGrafter"/>
</dbReference>
<keyword evidence="5" id="KW-0631">Potassium channel</keyword>
<evidence type="ECO:0000256" key="12">
    <source>
        <dbReference type="SAM" id="Phobius"/>
    </source>
</evidence>
<dbReference type="Gene3D" id="1.20.120.350">
    <property type="entry name" value="Voltage-gated potassium channels. Chain C"/>
    <property type="match status" value="1"/>
</dbReference>
<gene>
    <name evidence="14" type="ORF">BPO_2281</name>
</gene>
<feature type="transmembrane region" description="Helical" evidence="12">
    <location>
        <begin position="101"/>
        <end position="121"/>
    </location>
</feature>
<feature type="domain" description="Ion transport" evidence="13">
    <location>
        <begin position="39"/>
        <end position="254"/>
    </location>
</feature>
<dbReference type="InterPro" id="IPR027359">
    <property type="entry name" value="Volt_channel_dom_sf"/>
</dbReference>
<evidence type="ECO:0000256" key="7">
    <source>
        <dbReference type="ARBA" id="ARBA00022958"/>
    </source>
</evidence>
<organism evidence="14 15">
    <name type="scientific">Bergeyella porcorum</name>
    <dbReference type="NCBI Taxonomy" id="1735111"/>
    <lineage>
        <taxon>Bacteria</taxon>
        <taxon>Pseudomonadati</taxon>
        <taxon>Bacteroidota</taxon>
        <taxon>Flavobacteriia</taxon>
        <taxon>Flavobacteriales</taxon>
        <taxon>Weeksellaceae</taxon>
        <taxon>Bergeyella</taxon>
    </lineage>
</organism>
<feature type="transmembrane region" description="Helical" evidence="12">
    <location>
        <begin position="40"/>
        <end position="58"/>
    </location>
</feature>
<evidence type="ECO:0000256" key="4">
    <source>
        <dbReference type="ARBA" id="ARBA00022692"/>
    </source>
</evidence>
<dbReference type="Pfam" id="PF00520">
    <property type="entry name" value="Ion_trans"/>
    <property type="match status" value="1"/>
</dbReference>
<keyword evidence="2" id="KW-0813">Transport</keyword>
<comment type="subcellular location">
    <subcellularLocation>
        <location evidence="1">Membrane</location>
        <topology evidence="1">Multi-pass membrane protein</topology>
    </subcellularLocation>
</comment>
<name>A0AAU0F692_9FLAO</name>
<dbReference type="PANTHER" id="PTHR11537">
    <property type="entry name" value="VOLTAGE-GATED POTASSIUM CHANNEL"/>
    <property type="match status" value="1"/>
</dbReference>
<sequence>MPDQLPIEVEKEHNFKPERKKWKRQLFRIIYYSDTPMGKIFDLSLLILILISTFTVMLESVPSFDLRYHLFFIILEVAISVFFTIEYILRIITIRNKKDYIFSFYGIIDLLSIIPFYLSLFFPVTKFFLIIRMLRMLRVFRILNLLDFMNDGYLIVKALKNSSRKIYIFLLFLMIFSVIVGSLMYMVEGHKEGFESIPQSIYWAVVTVTTVGYGDVSPTTPLGKFFSIVLMLAGYSIIAVPTGIVTAEMRNKRQNLEKVCHRCGNDDIDDDANYCKRCGERVSHPIDEETKA</sequence>
<dbReference type="PRINTS" id="PR00169">
    <property type="entry name" value="KCHANNEL"/>
</dbReference>
<feature type="transmembrane region" description="Helical" evidence="12">
    <location>
        <begin position="225"/>
        <end position="247"/>
    </location>
</feature>
<dbReference type="SUPFAM" id="SSF81324">
    <property type="entry name" value="Voltage-gated potassium channels"/>
    <property type="match status" value="1"/>
</dbReference>
<accession>A0AAU0F692</accession>
<keyword evidence="7" id="KW-0630">Potassium</keyword>
<evidence type="ECO:0000256" key="9">
    <source>
        <dbReference type="ARBA" id="ARBA00023065"/>
    </source>
</evidence>
<dbReference type="RefSeq" id="WP_327984239.1">
    <property type="nucleotide sequence ID" value="NZ_CP136426.1"/>
</dbReference>
<evidence type="ECO:0000256" key="6">
    <source>
        <dbReference type="ARBA" id="ARBA00022882"/>
    </source>
</evidence>
<evidence type="ECO:0000256" key="10">
    <source>
        <dbReference type="ARBA" id="ARBA00023136"/>
    </source>
</evidence>
<evidence type="ECO:0000313" key="15">
    <source>
        <dbReference type="Proteomes" id="UP001432059"/>
    </source>
</evidence>
<dbReference type="AlphaFoldDB" id="A0AAU0F692"/>
<evidence type="ECO:0000256" key="3">
    <source>
        <dbReference type="ARBA" id="ARBA00022538"/>
    </source>
</evidence>
<keyword evidence="6" id="KW-0851">Voltage-gated channel</keyword>
<dbReference type="GO" id="GO:0008076">
    <property type="term" value="C:voltage-gated potassium channel complex"/>
    <property type="evidence" value="ECO:0007669"/>
    <property type="project" value="InterPro"/>
</dbReference>
<feature type="transmembrane region" description="Helical" evidence="12">
    <location>
        <begin position="166"/>
        <end position="187"/>
    </location>
</feature>